<sequence length="248" mass="26797">SLDLQNSALKAEIEQITSTMTGLDERLAQTIATMETNAKNISALDQANMEQIPSGEIQNEQNQAQQAPLYLPLALMGMETALINGQRFDAELQSLALYLPSLEVPALVDEMAASSRPLPSDIIENFNRTIPAMIAARPKDPDANWLQQLGDNMRSLLALRPTGQIEGDQIQNLVSQIEAAINRSDFTAAANLISQLPQPMIAALGELNSQILALGSANNLLDQARSLTLSQLATGQDIKISEPELNAQ</sequence>
<feature type="non-terminal residue" evidence="1">
    <location>
        <position position="1"/>
    </location>
</feature>
<gene>
    <name evidence="1" type="ORF">MNBD_ALPHA11-2137</name>
</gene>
<protein>
    <submittedName>
        <fullName evidence="1">Uncharacterized protein</fullName>
    </submittedName>
</protein>
<name>A0A3B0U823_9ZZZZ</name>
<reference evidence="1" key="1">
    <citation type="submission" date="2018-06" db="EMBL/GenBank/DDBJ databases">
        <authorList>
            <person name="Zhirakovskaya E."/>
        </authorList>
    </citation>
    <scope>NUCLEOTIDE SEQUENCE</scope>
</reference>
<dbReference type="AlphaFoldDB" id="A0A3B0U823"/>
<evidence type="ECO:0000313" key="1">
    <source>
        <dbReference type="EMBL" id="VAW25200.1"/>
    </source>
</evidence>
<proteinExistence type="predicted"/>
<organism evidence="1">
    <name type="scientific">hydrothermal vent metagenome</name>
    <dbReference type="NCBI Taxonomy" id="652676"/>
    <lineage>
        <taxon>unclassified sequences</taxon>
        <taxon>metagenomes</taxon>
        <taxon>ecological metagenomes</taxon>
    </lineage>
</organism>
<accession>A0A3B0U823</accession>
<dbReference type="EMBL" id="UOEQ01000585">
    <property type="protein sequence ID" value="VAW25200.1"/>
    <property type="molecule type" value="Genomic_DNA"/>
</dbReference>